<evidence type="ECO:0000313" key="2">
    <source>
        <dbReference type="EMBL" id="KAK3864386.1"/>
    </source>
</evidence>
<feature type="transmembrane region" description="Helical" evidence="1">
    <location>
        <begin position="84"/>
        <end position="107"/>
    </location>
</feature>
<feature type="transmembrane region" description="Helical" evidence="1">
    <location>
        <begin position="140"/>
        <end position="160"/>
    </location>
</feature>
<name>A0AAE1EZZ2_PETCI</name>
<accession>A0AAE1EZZ2</accession>
<evidence type="ECO:0000256" key="1">
    <source>
        <dbReference type="SAM" id="Phobius"/>
    </source>
</evidence>
<evidence type="ECO:0000313" key="3">
    <source>
        <dbReference type="Proteomes" id="UP001286313"/>
    </source>
</evidence>
<sequence>DTVLDIPHLHPIEFEDHLNPTYPTPFVHIVRWSKFWVVFRLPTVARLTRGASLRSSHSGFSVPSVLTSPLSTIVSRASLGSDGLMLYVMIMIVCVMTVSAVSMHVLALKYYRNWIDFLNDWMYFERRFPTLTVGAHSCRVALPLFIGFLLYIAFFVVNVLNELRFNLINNDGVGRMMSLVYVFIIYSFTLSMPVLWVVMASKVFSLCLCHIRRELESIIECVQFGLQCTSSPIQKCIATGDMNRMQEAVLGAG</sequence>
<dbReference type="EMBL" id="JAWQEG010003805">
    <property type="protein sequence ID" value="KAK3864386.1"/>
    <property type="molecule type" value="Genomic_DNA"/>
</dbReference>
<gene>
    <name evidence="2" type="ORF">Pcinc_029919</name>
</gene>
<organism evidence="2 3">
    <name type="scientific">Petrolisthes cinctipes</name>
    <name type="common">Flat porcelain crab</name>
    <dbReference type="NCBI Taxonomy" id="88211"/>
    <lineage>
        <taxon>Eukaryota</taxon>
        <taxon>Metazoa</taxon>
        <taxon>Ecdysozoa</taxon>
        <taxon>Arthropoda</taxon>
        <taxon>Crustacea</taxon>
        <taxon>Multicrustacea</taxon>
        <taxon>Malacostraca</taxon>
        <taxon>Eumalacostraca</taxon>
        <taxon>Eucarida</taxon>
        <taxon>Decapoda</taxon>
        <taxon>Pleocyemata</taxon>
        <taxon>Anomura</taxon>
        <taxon>Galatheoidea</taxon>
        <taxon>Porcellanidae</taxon>
        <taxon>Petrolisthes</taxon>
    </lineage>
</organism>
<feature type="transmembrane region" description="Helical" evidence="1">
    <location>
        <begin position="180"/>
        <end position="199"/>
    </location>
</feature>
<dbReference type="Proteomes" id="UP001286313">
    <property type="component" value="Unassembled WGS sequence"/>
</dbReference>
<feature type="non-terminal residue" evidence="2">
    <location>
        <position position="1"/>
    </location>
</feature>
<keyword evidence="1" id="KW-0812">Transmembrane</keyword>
<reference evidence="2" key="1">
    <citation type="submission" date="2023-10" db="EMBL/GenBank/DDBJ databases">
        <title>Genome assemblies of two species of porcelain crab, Petrolisthes cinctipes and Petrolisthes manimaculis (Anomura: Porcellanidae).</title>
        <authorList>
            <person name="Angst P."/>
        </authorList>
    </citation>
    <scope>NUCLEOTIDE SEQUENCE</scope>
    <source>
        <strain evidence="2">PB745_01</strain>
        <tissue evidence="2">Gill</tissue>
    </source>
</reference>
<keyword evidence="1" id="KW-0472">Membrane</keyword>
<keyword evidence="3" id="KW-1185">Reference proteome</keyword>
<protein>
    <submittedName>
        <fullName evidence="2">Uncharacterized protein</fullName>
    </submittedName>
</protein>
<proteinExistence type="predicted"/>
<keyword evidence="1" id="KW-1133">Transmembrane helix</keyword>
<comment type="caution">
    <text evidence="2">The sequence shown here is derived from an EMBL/GenBank/DDBJ whole genome shotgun (WGS) entry which is preliminary data.</text>
</comment>
<dbReference type="AlphaFoldDB" id="A0AAE1EZZ2"/>